<accession>A0ABR1DUA7</accession>
<proteinExistence type="predicted"/>
<dbReference type="EMBL" id="JAVFWL010000005">
    <property type="protein sequence ID" value="KAK6754024.1"/>
    <property type="molecule type" value="Genomic_DNA"/>
</dbReference>
<feature type="signal peptide" evidence="2">
    <location>
        <begin position="1"/>
        <end position="17"/>
    </location>
</feature>
<reference evidence="3 4" key="1">
    <citation type="submission" date="2023-08" db="EMBL/GenBank/DDBJ databases">
        <title>A Necator americanus chromosomal reference genome.</title>
        <authorList>
            <person name="Ilik V."/>
            <person name="Petrzelkova K.J."/>
            <person name="Pardy F."/>
            <person name="Fuh T."/>
            <person name="Niatou-Singa F.S."/>
            <person name="Gouil Q."/>
            <person name="Baker L."/>
            <person name="Ritchie M.E."/>
            <person name="Jex A.R."/>
            <person name="Gazzola D."/>
            <person name="Li H."/>
            <person name="Toshio Fujiwara R."/>
            <person name="Zhan B."/>
            <person name="Aroian R.V."/>
            <person name="Pafco B."/>
            <person name="Schwarz E.M."/>
        </authorList>
    </citation>
    <scope>NUCLEOTIDE SEQUENCE [LARGE SCALE GENOMIC DNA]</scope>
    <source>
        <strain evidence="3 4">Aroian</strain>
        <tissue evidence="3">Whole animal</tissue>
    </source>
</reference>
<feature type="compositionally biased region" description="Low complexity" evidence="1">
    <location>
        <begin position="126"/>
        <end position="139"/>
    </location>
</feature>
<organism evidence="3 4">
    <name type="scientific">Necator americanus</name>
    <name type="common">Human hookworm</name>
    <dbReference type="NCBI Taxonomy" id="51031"/>
    <lineage>
        <taxon>Eukaryota</taxon>
        <taxon>Metazoa</taxon>
        <taxon>Ecdysozoa</taxon>
        <taxon>Nematoda</taxon>
        <taxon>Chromadorea</taxon>
        <taxon>Rhabditida</taxon>
        <taxon>Rhabditina</taxon>
        <taxon>Rhabditomorpha</taxon>
        <taxon>Strongyloidea</taxon>
        <taxon>Ancylostomatidae</taxon>
        <taxon>Bunostominae</taxon>
        <taxon>Necator</taxon>
    </lineage>
</organism>
<evidence type="ECO:0008006" key="5">
    <source>
        <dbReference type="Google" id="ProtNLM"/>
    </source>
</evidence>
<feature type="compositionally biased region" description="Low complexity" evidence="1">
    <location>
        <begin position="77"/>
        <end position="87"/>
    </location>
</feature>
<sequence length="139" mass="15926">MYSALFILLAMIQSVSCGFHHCNPNKYNTQQFHLCRRFLDPRLIPRYFFWPERVPERGAITMVEHYKKKKERLLQKNSSTSSDNSTSAYSEGKLSPQKGHSSARLSVTKKDKVVNEENKANPHYKSSSSAELKSSNLGE</sequence>
<evidence type="ECO:0000313" key="4">
    <source>
        <dbReference type="Proteomes" id="UP001303046"/>
    </source>
</evidence>
<protein>
    <recommendedName>
        <fullName evidence="5">Secreted protein</fullName>
    </recommendedName>
</protein>
<name>A0ABR1DUA7_NECAM</name>
<comment type="caution">
    <text evidence="3">The sequence shown here is derived from an EMBL/GenBank/DDBJ whole genome shotgun (WGS) entry which is preliminary data.</text>
</comment>
<evidence type="ECO:0000256" key="2">
    <source>
        <dbReference type="SAM" id="SignalP"/>
    </source>
</evidence>
<feature type="chain" id="PRO_5045207171" description="Secreted protein" evidence="2">
    <location>
        <begin position="18"/>
        <end position="139"/>
    </location>
</feature>
<keyword evidence="4" id="KW-1185">Reference proteome</keyword>
<dbReference type="Proteomes" id="UP001303046">
    <property type="component" value="Unassembled WGS sequence"/>
</dbReference>
<feature type="region of interest" description="Disordered" evidence="1">
    <location>
        <begin position="71"/>
        <end position="139"/>
    </location>
</feature>
<evidence type="ECO:0000256" key="1">
    <source>
        <dbReference type="SAM" id="MobiDB-lite"/>
    </source>
</evidence>
<evidence type="ECO:0000313" key="3">
    <source>
        <dbReference type="EMBL" id="KAK6754024.1"/>
    </source>
</evidence>
<keyword evidence="2" id="KW-0732">Signal</keyword>
<feature type="compositionally biased region" description="Basic and acidic residues" evidence="1">
    <location>
        <begin position="108"/>
        <end position="120"/>
    </location>
</feature>
<gene>
    <name evidence="3" type="primary">Necator_chrV.g17968</name>
    <name evidence="3" type="ORF">RB195_013178</name>
</gene>